<sequence>MTKFITFGMAGHIDHGKTTLTKALTHVDTDRLSEEKERMISIEPGYAPWTIAEGVRAAIIDVPGHERFIRQMIAGVAGIDAVMLTVAADEGVMPQTREHLIILELLGIDLGIIVITKSSKADDEMLELVEEDIREACAGTFLEGAELVVTDAVRGEGLDALRESAQRTALRAQLRTEGGIFRMPVDQSFSVTGHGTVVRGTIHSGTVTEGDVLYLLPNKKETRVKQIQSFGTKLPAAHAGDRAALNLHGISTDEAGRGTVLVSEITPPTKRLDIWMRPGRLFQYPLKQRQTIKFFTGTTEVTGRIVYFDRNKLEPGTEGTVYCQLELDTEAAVWKGSRFILRRATPPETIGGGEVIDPAASKYRFGDKTVALLAEKAKGTPAERLELFLNQSGPSERKAVKEKGAFTEEEINEALNEELVKETGKWLYTKHHLERTVRAVTAQLQEFHEAYPMRRGKDIAETAGSSPYAKQISEALIRIGTSEDNYRIDGRFISAITHQAHYPKEWEKRMQQVESALAEAELMPETFSTISAKAGIPEKWMTELKHFLINQDIAVEAADDLLFHYSAVKTAAGRLYDKYPQTLTLQDAKAALGITRKYLVPLLESFDRQGWTRRKEGDRIWSDPSSFV</sequence>
<dbReference type="SUPFAM" id="SSF52540">
    <property type="entry name" value="P-loop containing nucleoside triphosphate hydrolases"/>
    <property type="match status" value="1"/>
</dbReference>
<dbReference type="Gene3D" id="2.40.30.10">
    <property type="entry name" value="Translation factors"/>
    <property type="match status" value="1"/>
</dbReference>
<keyword evidence="11" id="KW-1185">Reference proteome</keyword>
<dbReference type="SUPFAM" id="SSF46785">
    <property type="entry name" value="Winged helix' DNA-binding domain"/>
    <property type="match status" value="1"/>
</dbReference>
<keyword evidence="5" id="KW-0648">Protein biosynthesis</keyword>
<dbReference type="InterPro" id="IPR057335">
    <property type="entry name" value="Beta-barrel_SelB"/>
</dbReference>
<dbReference type="PRINTS" id="PR00315">
    <property type="entry name" value="ELONGATNFCT"/>
</dbReference>
<dbReference type="InterPro" id="IPR027417">
    <property type="entry name" value="P-loop_NTPase"/>
</dbReference>
<evidence type="ECO:0000259" key="9">
    <source>
        <dbReference type="PROSITE" id="PS51722"/>
    </source>
</evidence>
<dbReference type="NCBIfam" id="TIGR00475">
    <property type="entry name" value="selB"/>
    <property type="match status" value="1"/>
</dbReference>
<accession>A0ABV9NUR5</accession>
<dbReference type="InterPro" id="IPR009001">
    <property type="entry name" value="Transl_elong_EF1A/Init_IF2_C"/>
</dbReference>
<evidence type="ECO:0000256" key="1">
    <source>
        <dbReference type="ARBA" id="ARBA00004496"/>
    </source>
</evidence>
<dbReference type="CDD" id="cd15491">
    <property type="entry name" value="selB_III"/>
    <property type="match status" value="1"/>
</dbReference>
<dbReference type="Gene3D" id="1.10.10.10">
    <property type="entry name" value="Winged helix-like DNA-binding domain superfamily/Winged helix DNA-binding domain"/>
    <property type="match status" value="1"/>
</dbReference>
<dbReference type="Pfam" id="PF00009">
    <property type="entry name" value="GTP_EFTU"/>
    <property type="match status" value="1"/>
</dbReference>
<comment type="function">
    <text evidence="7">Translation factor necessary for the incorporation of selenocysteine into proteins. It probably replaces EF-Tu for the insertion of selenocysteine directed by the UGA codon. SelB binds GTP and GDP.</text>
</comment>
<comment type="caution">
    <text evidence="10">The sequence shown here is derived from an EMBL/GenBank/DDBJ whole genome shotgun (WGS) entry which is preliminary data.</text>
</comment>
<dbReference type="SUPFAM" id="SSF50465">
    <property type="entry name" value="EF-Tu/eEF-1alpha/eIF2-gamma C-terminal domain"/>
    <property type="match status" value="1"/>
</dbReference>
<dbReference type="Gene3D" id="1.10.10.2770">
    <property type="match status" value="1"/>
</dbReference>
<dbReference type="Proteomes" id="UP001595896">
    <property type="component" value="Unassembled WGS sequence"/>
</dbReference>
<dbReference type="Pfam" id="PF09107">
    <property type="entry name" value="WHD_3rd_SelB"/>
    <property type="match status" value="1"/>
</dbReference>
<dbReference type="InterPro" id="IPR015191">
    <property type="entry name" value="SelB_WHD4"/>
</dbReference>
<dbReference type="Gene3D" id="3.40.50.300">
    <property type="entry name" value="P-loop containing nucleotide triphosphate hydrolases"/>
    <property type="match status" value="1"/>
</dbReference>
<evidence type="ECO:0000256" key="7">
    <source>
        <dbReference type="ARBA" id="ARBA00025526"/>
    </source>
</evidence>
<dbReference type="PROSITE" id="PS51722">
    <property type="entry name" value="G_TR_2"/>
    <property type="match status" value="1"/>
</dbReference>
<evidence type="ECO:0000256" key="4">
    <source>
        <dbReference type="ARBA" id="ARBA00022741"/>
    </source>
</evidence>
<keyword evidence="6" id="KW-0342">GTP-binding</keyword>
<dbReference type="GO" id="GO:0003746">
    <property type="term" value="F:translation elongation factor activity"/>
    <property type="evidence" value="ECO:0007669"/>
    <property type="project" value="UniProtKB-KW"/>
</dbReference>
<dbReference type="PANTHER" id="PTHR43721">
    <property type="entry name" value="ELONGATION FACTOR TU-RELATED"/>
    <property type="match status" value="1"/>
</dbReference>
<dbReference type="InterPro" id="IPR009000">
    <property type="entry name" value="Transl_B-barrel_sf"/>
</dbReference>
<dbReference type="InterPro" id="IPR036388">
    <property type="entry name" value="WH-like_DNA-bd_sf"/>
</dbReference>
<organism evidence="10 11">
    <name type="scientific">Bacillus daqingensis</name>
    <dbReference type="NCBI Taxonomy" id="872396"/>
    <lineage>
        <taxon>Bacteria</taxon>
        <taxon>Bacillati</taxon>
        <taxon>Bacillota</taxon>
        <taxon>Bacilli</taxon>
        <taxon>Bacillales</taxon>
        <taxon>Bacillaceae</taxon>
        <taxon>Bacillus</taxon>
    </lineage>
</organism>
<keyword evidence="3" id="KW-0963">Cytoplasm</keyword>
<dbReference type="InterPro" id="IPR050055">
    <property type="entry name" value="EF-Tu_GTPase"/>
</dbReference>
<evidence type="ECO:0000256" key="2">
    <source>
        <dbReference type="ARBA" id="ARBA00015953"/>
    </source>
</evidence>
<evidence type="ECO:0000313" key="10">
    <source>
        <dbReference type="EMBL" id="MFC4735694.1"/>
    </source>
</evidence>
<dbReference type="CDD" id="cd04171">
    <property type="entry name" value="SelB"/>
    <property type="match status" value="1"/>
</dbReference>
<protein>
    <recommendedName>
        <fullName evidence="2">Selenocysteine-specific elongation factor</fullName>
    </recommendedName>
    <alternativeName>
        <fullName evidence="8">SelB translation factor</fullName>
    </alternativeName>
</protein>
<keyword evidence="10" id="KW-0251">Elongation factor</keyword>
<name>A0ABV9NUR5_9BACI</name>
<gene>
    <name evidence="10" type="primary">selB</name>
    <name evidence="10" type="ORF">ACFO4L_03755</name>
</gene>
<proteinExistence type="predicted"/>
<evidence type="ECO:0000256" key="8">
    <source>
        <dbReference type="ARBA" id="ARBA00031615"/>
    </source>
</evidence>
<dbReference type="SUPFAM" id="SSF50447">
    <property type="entry name" value="Translation proteins"/>
    <property type="match status" value="1"/>
</dbReference>
<dbReference type="InterPro" id="IPR004535">
    <property type="entry name" value="Transl_elong_SelB"/>
</dbReference>
<comment type="subcellular location">
    <subcellularLocation>
        <location evidence="1">Cytoplasm</location>
    </subcellularLocation>
</comment>
<evidence type="ECO:0000313" key="11">
    <source>
        <dbReference type="Proteomes" id="UP001595896"/>
    </source>
</evidence>
<evidence type="ECO:0000256" key="6">
    <source>
        <dbReference type="ARBA" id="ARBA00023134"/>
    </source>
</evidence>
<dbReference type="InterPro" id="IPR036390">
    <property type="entry name" value="WH_DNA-bd_sf"/>
</dbReference>
<feature type="domain" description="Tr-type G" evidence="9">
    <location>
        <begin position="2"/>
        <end position="173"/>
    </location>
</feature>
<dbReference type="Pfam" id="PF25461">
    <property type="entry name" value="Beta-barrel_SelB"/>
    <property type="match status" value="1"/>
</dbReference>
<dbReference type="RefSeq" id="WP_377908314.1">
    <property type="nucleotide sequence ID" value="NZ_JBHSGK010000003.1"/>
</dbReference>
<dbReference type="InterPro" id="IPR000795">
    <property type="entry name" value="T_Tr_GTP-bd_dom"/>
</dbReference>
<keyword evidence="4" id="KW-0547">Nucleotide-binding</keyword>
<dbReference type="Pfam" id="PF03144">
    <property type="entry name" value="GTP_EFTU_D2"/>
    <property type="match status" value="1"/>
</dbReference>
<evidence type="ECO:0000256" key="3">
    <source>
        <dbReference type="ARBA" id="ARBA00022490"/>
    </source>
</evidence>
<dbReference type="InterPro" id="IPR004161">
    <property type="entry name" value="EFTu-like_2"/>
</dbReference>
<dbReference type="PANTHER" id="PTHR43721:SF22">
    <property type="entry name" value="ELONGATION FACTOR TU, MITOCHONDRIAL"/>
    <property type="match status" value="1"/>
</dbReference>
<evidence type="ECO:0000256" key="5">
    <source>
        <dbReference type="ARBA" id="ARBA00022917"/>
    </source>
</evidence>
<reference evidence="11" key="1">
    <citation type="journal article" date="2019" name="Int. J. Syst. Evol. Microbiol.">
        <title>The Global Catalogue of Microorganisms (GCM) 10K type strain sequencing project: providing services to taxonomists for standard genome sequencing and annotation.</title>
        <authorList>
            <consortium name="The Broad Institute Genomics Platform"/>
            <consortium name="The Broad Institute Genome Sequencing Center for Infectious Disease"/>
            <person name="Wu L."/>
            <person name="Ma J."/>
        </authorList>
    </citation>
    <scope>NUCLEOTIDE SEQUENCE [LARGE SCALE GENOMIC DNA]</scope>
    <source>
        <strain evidence="11">JCM 12165</strain>
    </source>
</reference>
<dbReference type="EMBL" id="JBHSGK010000003">
    <property type="protein sequence ID" value="MFC4735694.1"/>
    <property type="molecule type" value="Genomic_DNA"/>
</dbReference>